<dbReference type="Gene3D" id="3.90.180.10">
    <property type="entry name" value="Medium-chain alcohol dehydrogenases, catalytic domain"/>
    <property type="match status" value="1"/>
</dbReference>
<dbReference type="AlphaFoldDB" id="A0A0U0ZTA6"/>
<dbReference type="InterPro" id="IPR013154">
    <property type="entry name" value="ADH-like_N"/>
</dbReference>
<dbReference type="Gene3D" id="3.40.50.720">
    <property type="entry name" value="NAD(P)-binding Rossmann-like Domain"/>
    <property type="match status" value="1"/>
</dbReference>
<accession>A0A0U0ZTA6</accession>
<dbReference type="Pfam" id="PF00107">
    <property type="entry name" value="ADH_zinc_N"/>
    <property type="match status" value="1"/>
</dbReference>
<feature type="domain" description="Enoyl reductase (ER)" evidence="2">
    <location>
        <begin position="30"/>
        <end position="341"/>
    </location>
</feature>
<dbReference type="InterPro" id="IPR011032">
    <property type="entry name" value="GroES-like_sf"/>
</dbReference>
<dbReference type="PANTHER" id="PTHR44154:SF1">
    <property type="entry name" value="QUINONE OXIDOREDUCTASE"/>
    <property type="match status" value="1"/>
</dbReference>
<proteinExistence type="predicted"/>
<dbReference type="EC" id="1.6.5.5" evidence="3"/>
<dbReference type="InterPro" id="IPR051603">
    <property type="entry name" value="Zinc-ADH_QOR/CCCR"/>
</dbReference>
<gene>
    <name evidence="3" type="primary">qorA_6</name>
    <name evidence="3" type="ORF">ERS075579_04181</name>
</gene>
<dbReference type="CDD" id="cd08253">
    <property type="entry name" value="zeta_crystallin"/>
    <property type="match status" value="1"/>
</dbReference>
<reference evidence="3 4" key="1">
    <citation type="submission" date="2015-03" db="EMBL/GenBank/DDBJ databases">
        <authorList>
            <person name="Murphy D."/>
        </authorList>
    </citation>
    <scope>NUCLEOTIDE SEQUENCE [LARGE SCALE GENOMIC DNA]</scope>
    <source>
        <strain evidence="3 4">PAP088</strain>
    </source>
</reference>
<dbReference type="GO" id="GO:0003960">
    <property type="term" value="F:quinone reductase (NADPH) activity"/>
    <property type="evidence" value="ECO:0007669"/>
    <property type="project" value="UniProtKB-EC"/>
</dbReference>
<dbReference type="SMART" id="SM00829">
    <property type="entry name" value="PKS_ER"/>
    <property type="match status" value="1"/>
</dbReference>
<dbReference type="PANTHER" id="PTHR44154">
    <property type="entry name" value="QUINONE OXIDOREDUCTASE"/>
    <property type="match status" value="1"/>
</dbReference>
<evidence type="ECO:0000313" key="3">
    <source>
        <dbReference type="EMBL" id="CPV67408.1"/>
    </source>
</evidence>
<name>A0A0U0ZTA6_9MYCO</name>
<evidence type="ECO:0000259" key="2">
    <source>
        <dbReference type="SMART" id="SM00829"/>
    </source>
</evidence>
<evidence type="ECO:0000256" key="1">
    <source>
        <dbReference type="ARBA" id="ARBA00022857"/>
    </source>
</evidence>
<protein>
    <submittedName>
        <fullName evidence="3">Putative oxidoreductase</fullName>
        <ecNumber evidence="3">1.6.5.5</ecNumber>
    </submittedName>
</protein>
<dbReference type="SUPFAM" id="SSF51735">
    <property type="entry name" value="NAD(P)-binding Rossmann-fold domains"/>
    <property type="match status" value="1"/>
</dbReference>
<sequence length="344" mass="36281">MLCAIVRHVVGRPRIPQDMCMRAAYIQQRGPAENIRYGTLSEPVAHAGEVIVQVDAVAVNPVDTFIRSGSYPTDIPLPFVVGRDLVGRVVHGAAGFQAGEKVWCGSLGYDGRQGATAELVAVPAERLYRLPVQVDPLAAVAVLHPASTAYLATVEYGEVRSGETVLILGAGGNVGSAAVALAVGSGAMVIAVASRRSLDRCAQLGAHEVYDYTADWVPQVSKAHHGAIDVCVDTSGVNDVAMAVDLLAPHGRIVLLSGDGTPETQRAVPLGPLYRKSGSLRGFVMSRATVRQLTDAAQRVATLLGTGEITPNTIDLMHFSETARAHRRIETEVMGGTRLVLLPA</sequence>
<keyword evidence="1" id="KW-0521">NADP</keyword>
<dbReference type="Pfam" id="PF08240">
    <property type="entry name" value="ADH_N"/>
    <property type="match status" value="1"/>
</dbReference>
<organism evidence="3 4">
    <name type="scientific">Mycobacteroides abscessus</name>
    <dbReference type="NCBI Taxonomy" id="36809"/>
    <lineage>
        <taxon>Bacteria</taxon>
        <taxon>Bacillati</taxon>
        <taxon>Actinomycetota</taxon>
        <taxon>Actinomycetes</taxon>
        <taxon>Mycobacteriales</taxon>
        <taxon>Mycobacteriaceae</taxon>
        <taxon>Mycobacteroides</taxon>
    </lineage>
</organism>
<dbReference type="EMBL" id="CSWP01000010">
    <property type="protein sequence ID" value="CPV67408.1"/>
    <property type="molecule type" value="Genomic_DNA"/>
</dbReference>
<dbReference type="InterPro" id="IPR013149">
    <property type="entry name" value="ADH-like_C"/>
</dbReference>
<dbReference type="Proteomes" id="UP000045782">
    <property type="component" value="Unassembled WGS sequence"/>
</dbReference>
<dbReference type="InterPro" id="IPR020843">
    <property type="entry name" value="ER"/>
</dbReference>
<dbReference type="InterPro" id="IPR036291">
    <property type="entry name" value="NAD(P)-bd_dom_sf"/>
</dbReference>
<keyword evidence="3" id="KW-0560">Oxidoreductase</keyword>
<evidence type="ECO:0000313" key="4">
    <source>
        <dbReference type="Proteomes" id="UP000045782"/>
    </source>
</evidence>
<dbReference type="SUPFAM" id="SSF50129">
    <property type="entry name" value="GroES-like"/>
    <property type="match status" value="1"/>
</dbReference>